<protein>
    <recommendedName>
        <fullName evidence="1">Fe-containing alcohol dehydrogenase-like C-terminal domain-containing protein</fullName>
    </recommendedName>
</protein>
<dbReference type="SUPFAM" id="SSF56796">
    <property type="entry name" value="Dehydroquinate synthase-like"/>
    <property type="match status" value="1"/>
</dbReference>
<dbReference type="InterPro" id="IPR056798">
    <property type="entry name" value="ADH_Fe_C"/>
</dbReference>
<proteinExistence type="predicted"/>
<feature type="domain" description="Fe-containing alcohol dehydrogenase-like C-terminal" evidence="1">
    <location>
        <begin position="6"/>
        <end position="72"/>
    </location>
</feature>
<comment type="caution">
    <text evidence="2">The sequence shown here is derived from an EMBL/GenBank/DDBJ whole genome shotgun (WGS) entry which is preliminary data.</text>
</comment>
<feature type="non-terminal residue" evidence="2">
    <location>
        <position position="1"/>
    </location>
</feature>
<name>X0WB98_9ZZZZ</name>
<reference evidence="2" key="1">
    <citation type="journal article" date="2014" name="Front. Microbiol.">
        <title>High frequency of phylogenetically diverse reductive dehalogenase-homologous genes in deep subseafloor sedimentary metagenomes.</title>
        <authorList>
            <person name="Kawai M."/>
            <person name="Futagami T."/>
            <person name="Toyoda A."/>
            <person name="Takaki Y."/>
            <person name="Nishi S."/>
            <person name="Hori S."/>
            <person name="Arai W."/>
            <person name="Tsubouchi T."/>
            <person name="Morono Y."/>
            <person name="Uchiyama I."/>
            <person name="Ito T."/>
            <person name="Fujiyama A."/>
            <person name="Inagaki F."/>
            <person name="Takami H."/>
        </authorList>
    </citation>
    <scope>NUCLEOTIDE SEQUENCE</scope>
    <source>
        <strain evidence="2">Expedition CK06-06</strain>
    </source>
</reference>
<accession>X0WB98</accession>
<organism evidence="2">
    <name type="scientific">marine sediment metagenome</name>
    <dbReference type="NCBI Taxonomy" id="412755"/>
    <lineage>
        <taxon>unclassified sequences</taxon>
        <taxon>metagenomes</taxon>
        <taxon>ecological metagenomes</taxon>
    </lineage>
</organism>
<evidence type="ECO:0000313" key="2">
    <source>
        <dbReference type="EMBL" id="GAG21863.1"/>
    </source>
</evidence>
<sequence>LSLDRASLAAVEAVRTLSDDLGIPQRLSDLGIPEDSLDLMAETSMQTQGRILANNPRVVSLSDAKRILREAY</sequence>
<gene>
    <name evidence="2" type="ORF">S01H1_47480</name>
</gene>
<dbReference type="EMBL" id="BARS01030442">
    <property type="protein sequence ID" value="GAG21863.1"/>
    <property type="molecule type" value="Genomic_DNA"/>
</dbReference>
<evidence type="ECO:0000259" key="1">
    <source>
        <dbReference type="Pfam" id="PF25137"/>
    </source>
</evidence>
<dbReference type="AlphaFoldDB" id="X0WB98"/>
<dbReference type="Pfam" id="PF25137">
    <property type="entry name" value="ADH_Fe_C"/>
    <property type="match status" value="1"/>
</dbReference>
<dbReference type="Gene3D" id="1.20.1090.10">
    <property type="entry name" value="Dehydroquinate synthase-like - alpha domain"/>
    <property type="match status" value="1"/>
</dbReference>